<dbReference type="AlphaFoldDB" id="A0A383CRH2"/>
<protein>
    <submittedName>
        <fullName evidence="1">Uncharacterized protein</fullName>
    </submittedName>
</protein>
<gene>
    <name evidence="1" type="ORF">METZ01_LOCUS487513</name>
</gene>
<name>A0A383CRH2_9ZZZZ</name>
<dbReference type="EMBL" id="UINC01210965">
    <property type="protein sequence ID" value="SVE34659.1"/>
    <property type="molecule type" value="Genomic_DNA"/>
</dbReference>
<sequence length="24" mass="2988">MSHNQVRVLLSDEEEHTGWFRFRN</sequence>
<accession>A0A383CRH2</accession>
<feature type="non-terminal residue" evidence="1">
    <location>
        <position position="24"/>
    </location>
</feature>
<reference evidence="1" key="1">
    <citation type="submission" date="2018-05" db="EMBL/GenBank/DDBJ databases">
        <authorList>
            <person name="Lanie J.A."/>
            <person name="Ng W.-L."/>
            <person name="Kazmierczak K.M."/>
            <person name="Andrzejewski T.M."/>
            <person name="Davidsen T.M."/>
            <person name="Wayne K.J."/>
            <person name="Tettelin H."/>
            <person name="Glass J.I."/>
            <person name="Rusch D."/>
            <person name="Podicherti R."/>
            <person name="Tsui H.-C.T."/>
            <person name="Winkler M.E."/>
        </authorList>
    </citation>
    <scope>NUCLEOTIDE SEQUENCE</scope>
</reference>
<proteinExistence type="predicted"/>
<organism evidence="1">
    <name type="scientific">marine metagenome</name>
    <dbReference type="NCBI Taxonomy" id="408172"/>
    <lineage>
        <taxon>unclassified sequences</taxon>
        <taxon>metagenomes</taxon>
        <taxon>ecological metagenomes</taxon>
    </lineage>
</organism>
<evidence type="ECO:0000313" key="1">
    <source>
        <dbReference type="EMBL" id="SVE34659.1"/>
    </source>
</evidence>